<evidence type="ECO:0000256" key="5">
    <source>
        <dbReference type="ARBA" id="ARBA00022989"/>
    </source>
</evidence>
<dbReference type="Ensembl" id="ENSXMAT00000039810.1">
    <property type="protein sequence ID" value="ENSXMAP00000035365.1"/>
    <property type="gene ID" value="ENSXMAG00000022162.1"/>
</dbReference>
<feature type="chain" id="PRO_5017414112" evidence="10">
    <location>
        <begin position="29"/>
        <end position="439"/>
    </location>
</feature>
<dbReference type="KEGG" id="xma:111606499"/>
<dbReference type="Gene3D" id="3.40.50.11530">
    <property type="match status" value="1"/>
</dbReference>
<feature type="transmembrane region" description="Helical" evidence="9">
    <location>
        <begin position="192"/>
        <end position="210"/>
    </location>
</feature>
<feature type="signal peptide" evidence="10">
    <location>
        <begin position="1"/>
        <end position="28"/>
    </location>
</feature>
<proteinExistence type="predicted"/>
<evidence type="ECO:0000313" key="13">
    <source>
        <dbReference type="Proteomes" id="UP000002852"/>
    </source>
</evidence>
<evidence type="ECO:0000256" key="6">
    <source>
        <dbReference type="ARBA" id="ARBA00023136"/>
    </source>
</evidence>
<dbReference type="STRING" id="8083.ENSXMAP00000035365"/>
<dbReference type="GeneTree" id="ENSGT00930000151761"/>
<reference evidence="13" key="1">
    <citation type="submission" date="2012-01" db="EMBL/GenBank/DDBJ databases">
        <authorList>
            <person name="Walter R."/>
            <person name="Schartl M."/>
            <person name="Warren W."/>
        </authorList>
    </citation>
    <scope>NUCLEOTIDE SEQUENCE [LARGE SCALE GENOMIC DNA]</scope>
    <source>
        <strain evidence="13">JP 163 A</strain>
    </source>
</reference>
<accession>A0A3B5QY96</accession>
<evidence type="ECO:0000256" key="7">
    <source>
        <dbReference type="ARBA" id="ARBA00023170"/>
    </source>
</evidence>
<evidence type="ECO:0000256" key="3">
    <source>
        <dbReference type="ARBA" id="ARBA00022692"/>
    </source>
</evidence>
<dbReference type="RefSeq" id="XP_023182823.1">
    <property type="nucleotide sequence ID" value="XM_023327055.1"/>
</dbReference>
<feature type="domain" description="SEFIR" evidence="11">
    <location>
        <begin position="229"/>
        <end position="384"/>
    </location>
</feature>
<keyword evidence="2" id="KW-1003">Cell membrane</keyword>
<keyword evidence="3 9" id="KW-0812">Transmembrane</keyword>
<evidence type="ECO:0000256" key="1">
    <source>
        <dbReference type="ARBA" id="ARBA00004251"/>
    </source>
</evidence>
<dbReference type="OrthoDB" id="8963084at2759"/>
<name>A0A3B5QY96_XIPMA</name>
<dbReference type="GO" id="GO:0005886">
    <property type="term" value="C:plasma membrane"/>
    <property type="evidence" value="ECO:0007669"/>
    <property type="project" value="UniProtKB-SubCell"/>
</dbReference>
<dbReference type="PANTHER" id="PTHR15583">
    <property type="entry name" value="INTERLEUKIN-17 RECEPTOR"/>
    <property type="match status" value="1"/>
</dbReference>
<dbReference type="CTD" id="55540"/>
<evidence type="ECO:0000313" key="12">
    <source>
        <dbReference type="Ensembl" id="ENSXMAP00000035365.1"/>
    </source>
</evidence>
<dbReference type="InterPro" id="IPR039465">
    <property type="entry name" value="IL-17_rcpt-like"/>
</dbReference>
<evidence type="ECO:0000256" key="9">
    <source>
        <dbReference type="SAM" id="Phobius"/>
    </source>
</evidence>
<dbReference type="AlphaFoldDB" id="A0A3B5QY96"/>
<dbReference type="InterPro" id="IPR038683">
    <property type="entry name" value="IL17RA/B_FnIII-like_1_sf"/>
</dbReference>
<reference evidence="12" key="3">
    <citation type="submission" date="2025-08" db="UniProtKB">
        <authorList>
            <consortium name="Ensembl"/>
        </authorList>
    </citation>
    <scope>IDENTIFICATION</scope>
    <source>
        <strain evidence="12">JP 163 A</strain>
    </source>
</reference>
<keyword evidence="8" id="KW-0325">Glycoprotein</keyword>
<keyword evidence="5 9" id="KW-1133">Transmembrane helix</keyword>
<keyword evidence="6 9" id="KW-0472">Membrane</keyword>
<dbReference type="Pfam" id="PF08357">
    <property type="entry name" value="SEFIR"/>
    <property type="match status" value="1"/>
</dbReference>
<dbReference type="GO" id="GO:0030368">
    <property type="term" value="F:interleukin-17 receptor activity"/>
    <property type="evidence" value="ECO:0007669"/>
    <property type="project" value="InterPro"/>
</dbReference>
<keyword evidence="4 10" id="KW-0732">Signal</keyword>
<evidence type="ECO:0000256" key="10">
    <source>
        <dbReference type="SAM" id="SignalP"/>
    </source>
</evidence>
<evidence type="ECO:0000256" key="2">
    <source>
        <dbReference type="ARBA" id="ARBA00022475"/>
    </source>
</evidence>
<evidence type="ECO:0000256" key="8">
    <source>
        <dbReference type="ARBA" id="ARBA00023180"/>
    </source>
</evidence>
<reference evidence="12" key="4">
    <citation type="submission" date="2025-09" db="UniProtKB">
        <authorList>
            <consortium name="Ensembl"/>
        </authorList>
    </citation>
    <scope>IDENTIFICATION</scope>
    <source>
        <strain evidence="12">JP 163 A</strain>
    </source>
</reference>
<dbReference type="Gene3D" id="2.60.40.2160">
    <property type="entry name" value="Interleukin-17 receptor A/B, fibronectin-III-like domain 1"/>
    <property type="match status" value="1"/>
</dbReference>
<dbReference type="Proteomes" id="UP000002852">
    <property type="component" value="Unassembled WGS sequence"/>
</dbReference>
<comment type="subcellular location">
    <subcellularLocation>
        <location evidence="1">Cell membrane</location>
        <topology evidence="1">Single-pass type I membrane protein</topology>
    </subcellularLocation>
</comment>
<sequence length="439" mass="48600">MFYVLDQTLIMWQSILFFLCLVVSRGAAHDIKVVCEEHYDFPKTELNGSPSQVAGLKVKLVTVGQERKLNISWAINIDASIIHLEGTWVICGQWTHICKYNPPLTEANLTGSEKEWFSFLVGVSYGSFLTTVYNEPLPPVGSGPTTLSESIWVPRQPAITVTPSTTKATLESFQTTPNNEAQNEEIKTVSRIVFGVVASLIILISCFVIYKMFSSYSAFEILPEAPMTPVSVVVVYPSVTPAFQRAVVALAEFLQWHGGCRVTIDIWQQGKIAELGPLRWLAEQVKSADRVLIVSPQVETPSSITAPCTPTSSLPRHSIPAATGDLYPLILNMVASHARSSTELAKFWVVQLHAKKDKNSCVLLPELQTCRAFCLMKDLNGLCKSLHSQKTVGKKISSLLFKQKILYSQSSTTKLREAVEMLSAKKSGIFDRTLKKDIC</sequence>
<dbReference type="PROSITE" id="PS51534">
    <property type="entry name" value="SEFIR"/>
    <property type="match status" value="1"/>
</dbReference>
<evidence type="ECO:0000256" key="4">
    <source>
        <dbReference type="ARBA" id="ARBA00022729"/>
    </source>
</evidence>
<evidence type="ECO:0000259" key="11">
    <source>
        <dbReference type="PROSITE" id="PS51534"/>
    </source>
</evidence>
<dbReference type="PANTHER" id="PTHR15583:SF11">
    <property type="entry name" value="INTERLEUKIN-17 RECEPTOR B"/>
    <property type="match status" value="1"/>
</dbReference>
<dbReference type="GeneID" id="111606499"/>
<keyword evidence="13" id="KW-1185">Reference proteome</keyword>
<reference evidence="13" key="2">
    <citation type="journal article" date="2013" name="Nat. Genet.">
        <title>The genome of the platyfish, Xiphophorus maculatus, provides insights into evolutionary adaptation and several complex traits.</title>
        <authorList>
            <person name="Schartl M."/>
            <person name="Walter R.B."/>
            <person name="Shen Y."/>
            <person name="Garcia T."/>
            <person name="Catchen J."/>
            <person name="Amores A."/>
            <person name="Braasch I."/>
            <person name="Chalopin D."/>
            <person name="Volff J.N."/>
            <person name="Lesch K.P."/>
            <person name="Bisazza A."/>
            <person name="Minx P."/>
            <person name="Hillier L."/>
            <person name="Wilson R.K."/>
            <person name="Fuerstenberg S."/>
            <person name="Boore J."/>
            <person name="Searle S."/>
            <person name="Postlethwait J.H."/>
            <person name="Warren W.C."/>
        </authorList>
    </citation>
    <scope>NUCLEOTIDE SEQUENCE [LARGE SCALE GENOMIC DNA]</scope>
    <source>
        <strain evidence="13">JP 163 A</strain>
    </source>
</reference>
<keyword evidence="7" id="KW-0675">Receptor</keyword>
<dbReference type="InterPro" id="IPR013568">
    <property type="entry name" value="SEFIR_dom"/>
</dbReference>
<dbReference type="OMA" id="ELSKFWV"/>
<dbReference type="InParanoid" id="A0A3B5QY96"/>
<organism evidence="12 13">
    <name type="scientific">Xiphophorus maculatus</name>
    <name type="common">Southern platyfish</name>
    <name type="synonym">Platypoecilus maculatus</name>
    <dbReference type="NCBI Taxonomy" id="8083"/>
    <lineage>
        <taxon>Eukaryota</taxon>
        <taxon>Metazoa</taxon>
        <taxon>Chordata</taxon>
        <taxon>Craniata</taxon>
        <taxon>Vertebrata</taxon>
        <taxon>Euteleostomi</taxon>
        <taxon>Actinopterygii</taxon>
        <taxon>Neopterygii</taxon>
        <taxon>Teleostei</taxon>
        <taxon>Neoteleostei</taxon>
        <taxon>Acanthomorphata</taxon>
        <taxon>Ovalentaria</taxon>
        <taxon>Atherinomorphae</taxon>
        <taxon>Cyprinodontiformes</taxon>
        <taxon>Poeciliidae</taxon>
        <taxon>Poeciliinae</taxon>
        <taxon>Xiphophorus</taxon>
    </lineage>
</organism>
<protein>
    <submittedName>
        <fullName evidence="12">Interleukin 17 receptor B</fullName>
    </submittedName>
</protein>